<evidence type="ECO:0000256" key="1">
    <source>
        <dbReference type="SAM" id="MobiDB-lite"/>
    </source>
</evidence>
<keyword evidence="4" id="KW-1185">Reference proteome</keyword>
<sequence>MAVPNVGTSPGASAEEGHQHVLLATNPNGQAESQDESANGDYTDDEDKTGNQDNYPKPLIANSSFFNGLLFDCVAILVPVGFLVFAVMGIMSKNLEISHREETLLNTARIVATGFPYCFALVFGRALQTVISWRMERGADCLSHAYLSRSMTLGGTLLAPLHLRLGHWLPAVLIILWAFSPLGSQASLRFISLQTRTKFSQLISPALYSYPQMTDQNVCGSCHQGAHDSMFQAAFLSIAKTGHASQDTWGNIKIPLLDNHHSTTATDMWRNVIWHPELQYTSLVGIPLLPPPDHGNMTFIMESWYWELENATVWETNSRGPLLQGIYEYNNTKLLTNFTGVDDLWQVAIPKFFNSSLHSAIPFTFEATTVVPLSYHNSLDVSYIYGSKNQSWAEPTVRLEALLVQKHVNLNVSCTVLSCNVTNLQSRNEASEYDSAGDRNYLLKYLFPHFRGAFQPEHSGSPKSGVLEAYLYDPSQNPYNVLNEHYFDIGLTNVSAEDLGRRLTQVLNAYWIVDNQFLNAAGGFNGTSDRYWSLQSKYLRNSTVTIANYQDFLLCDNGWAAILCISSIMLLLAALASAILSFFRLAPDCTDFLSALTLHDGRLMLEGGSSLDEYERVRLMKDVRLKVGDVRSWEQVGQTLIAQDGHVGDLRKKRIYW</sequence>
<feature type="region of interest" description="Disordered" evidence="1">
    <location>
        <begin position="1"/>
        <end position="54"/>
    </location>
</feature>
<gene>
    <name evidence="3" type="ORF">PG996_009242</name>
</gene>
<evidence type="ECO:0000256" key="2">
    <source>
        <dbReference type="SAM" id="Phobius"/>
    </source>
</evidence>
<proteinExistence type="predicted"/>
<feature type="transmembrane region" description="Helical" evidence="2">
    <location>
        <begin position="110"/>
        <end position="127"/>
    </location>
</feature>
<name>A0ABR1UK79_9PEZI</name>
<feature type="transmembrane region" description="Helical" evidence="2">
    <location>
        <begin position="559"/>
        <end position="583"/>
    </location>
</feature>
<accession>A0ABR1UK79</accession>
<evidence type="ECO:0000313" key="4">
    <source>
        <dbReference type="Proteomes" id="UP001446871"/>
    </source>
</evidence>
<organism evidence="3 4">
    <name type="scientific">Apiospora saccharicola</name>
    <dbReference type="NCBI Taxonomy" id="335842"/>
    <lineage>
        <taxon>Eukaryota</taxon>
        <taxon>Fungi</taxon>
        <taxon>Dikarya</taxon>
        <taxon>Ascomycota</taxon>
        <taxon>Pezizomycotina</taxon>
        <taxon>Sordariomycetes</taxon>
        <taxon>Xylariomycetidae</taxon>
        <taxon>Amphisphaeriales</taxon>
        <taxon>Apiosporaceae</taxon>
        <taxon>Apiospora</taxon>
    </lineage>
</organism>
<protein>
    <submittedName>
        <fullName evidence="3">Uncharacterized protein</fullName>
    </submittedName>
</protein>
<reference evidence="3 4" key="1">
    <citation type="submission" date="2023-01" db="EMBL/GenBank/DDBJ databases">
        <title>Analysis of 21 Apiospora genomes using comparative genomics revels a genus with tremendous synthesis potential of carbohydrate active enzymes and secondary metabolites.</title>
        <authorList>
            <person name="Sorensen T."/>
        </authorList>
    </citation>
    <scope>NUCLEOTIDE SEQUENCE [LARGE SCALE GENOMIC DNA]</scope>
    <source>
        <strain evidence="3 4">CBS 83171</strain>
    </source>
</reference>
<feature type="compositionally biased region" description="Polar residues" evidence="1">
    <location>
        <begin position="1"/>
        <end position="11"/>
    </location>
</feature>
<dbReference type="EMBL" id="JAQQWM010000006">
    <property type="protein sequence ID" value="KAK8059312.1"/>
    <property type="molecule type" value="Genomic_DNA"/>
</dbReference>
<keyword evidence="2" id="KW-1133">Transmembrane helix</keyword>
<feature type="transmembrane region" description="Helical" evidence="2">
    <location>
        <begin position="69"/>
        <end position="90"/>
    </location>
</feature>
<keyword evidence="2" id="KW-0812">Transmembrane</keyword>
<comment type="caution">
    <text evidence="3">The sequence shown here is derived from an EMBL/GenBank/DDBJ whole genome shotgun (WGS) entry which is preliminary data.</text>
</comment>
<dbReference type="Proteomes" id="UP001446871">
    <property type="component" value="Unassembled WGS sequence"/>
</dbReference>
<keyword evidence="2" id="KW-0472">Membrane</keyword>
<evidence type="ECO:0000313" key="3">
    <source>
        <dbReference type="EMBL" id="KAK8059312.1"/>
    </source>
</evidence>